<dbReference type="GeneID" id="36555327"/>
<name>A0A2I2GE01_9EURO</name>
<proteinExistence type="predicted"/>
<evidence type="ECO:0000313" key="3">
    <source>
        <dbReference type="Proteomes" id="UP000234275"/>
    </source>
</evidence>
<dbReference type="VEuPathDB" id="FungiDB:P170DRAFT_425350"/>
<dbReference type="SUPFAM" id="SSF49899">
    <property type="entry name" value="Concanavalin A-like lectins/glucanases"/>
    <property type="match status" value="1"/>
</dbReference>
<gene>
    <name evidence="2" type="ORF">P170DRAFT_425350</name>
</gene>
<feature type="chain" id="PRO_5014131016" evidence="1">
    <location>
        <begin position="19"/>
        <end position="113"/>
    </location>
</feature>
<evidence type="ECO:0000256" key="1">
    <source>
        <dbReference type="SAM" id="SignalP"/>
    </source>
</evidence>
<evidence type="ECO:0000313" key="2">
    <source>
        <dbReference type="EMBL" id="PLB51071.1"/>
    </source>
</evidence>
<dbReference type="EMBL" id="MSFO01000003">
    <property type="protein sequence ID" value="PLB51071.1"/>
    <property type="molecule type" value="Genomic_DNA"/>
</dbReference>
<dbReference type="InterPro" id="IPR013320">
    <property type="entry name" value="ConA-like_dom_sf"/>
</dbReference>
<protein>
    <submittedName>
        <fullName evidence="2">Uncharacterized protein</fullName>
    </submittedName>
</protein>
<organism evidence="2 3">
    <name type="scientific">Aspergillus steynii IBT 23096</name>
    <dbReference type="NCBI Taxonomy" id="1392250"/>
    <lineage>
        <taxon>Eukaryota</taxon>
        <taxon>Fungi</taxon>
        <taxon>Dikarya</taxon>
        <taxon>Ascomycota</taxon>
        <taxon>Pezizomycotina</taxon>
        <taxon>Eurotiomycetes</taxon>
        <taxon>Eurotiomycetidae</taxon>
        <taxon>Eurotiales</taxon>
        <taxon>Aspergillaceae</taxon>
        <taxon>Aspergillus</taxon>
        <taxon>Aspergillus subgen. Circumdati</taxon>
    </lineage>
</organism>
<reference evidence="2 3" key="1">
    <citation type="submission" date="2016-12" db="EMBL/GenBank/DDBJ databases">
        <title>The genomes of Aspergillus section Nigri reveals drivers in fungal speciation.</title>
        <authorList>
            <consortium name="DOE Joint Genome Institute"/>
            <person name="Vesth T.C."/>
            <person name="Nybo J."/>
            <person name="Theobald S."/>
            <person name="Brandl J."/>
            <person name="Frisvad J.C."/>
            <person name="Nielsen K.F."/>
            <person name="Lyhne E.K."/>
            <person name="Kogle M.E."/>
            <person name="Kuo A."/>
            <person name="Riley R."/>
            <person name="Clum A."/>
            <person name="Nolan M."/>
            <person name="Lipzen A."/>
            <person name="Salamov A."/>
            <person name="Henrissat B."/>
            <person name="Wiebenga A."/>
            <person name="De Vries R.P."/>
            <person name="Grigoriev I.V."/>
            <person name="Mortensen U.H."/>
            <person name="Andersen M.R."/>
            <person name="Baker S.E."/>
        </authorList>
    </citation>
    <scope>NUCLEOTIDE SEQUENCE [LARGE SCALE GENOMIC DNA]</scope>
    <source>
        <strain evidence="2 3">IBT 23096</strain>
    </source>
</reference>
<accession>A0A2I2GE01</accession>
<dbReference type="Proteomes" id="UP000234275">
    <property type="component" value="Unassembled WGS sequence"/>
</dbReference>
<dbReference type="AlphaFoldDB" id="A0A2I2GE01"/>
<sequence>MLSVSRLLAFLSLMGVFASPADLIPKVLYPKSPKFLRWLEFYYSLYNDNGAGAKYTEFDGTGQFQISWDGGLFSVEGDYTLAVYSWTTDPVTECCVYFDAWKQLNLKPGNPVF</sequence>
<comment type="caution">
    <text evidence="2">The sequence shown here is derived from an EMBL/GenBank/DDBJ whole genome shotgun (WGS) entry which is preliminary data.</text>
</comment>
<dbReference type="RefSeq" id="XP_024706373.1">
    <property type="nucleotide sequence ID" value="XM_024847628.1"/>
</dbReference>
<keyword evidence="1" id="KW-0732">Signal</keyword>
<feature type="signal peptide" evidence="1">
    <location>
        <begin position="1"/>
        <end position="18"/>
    </location>
</feature>
<keyword evidence="3" id="KW-1185">Reference proteome</keyword>
<dbReference type="OrthoDB" id="4444234at2759"/>